<dbReference type="GO" id="GO:0004252">
    <property type="term" value="F:serine-type endopeptidase activity"/>
    <property type="evidence" value="ECO:0007669"/>
    <property type="project" value="InterPro"/>
</dbReference>
<evidence type="ECO:0000256" key="4">
    <source>
        <dbReference type="ARBA" id="ARBA00022825"/>
    </source>
</evidence>
<dbReference type="CDD" id="cd07473">
    <property type="entry name" value="Peptidases_S8_Subtilisin_like"/>
    <property type="match status" value="1"/>
</dbReference>
<dbReference type="InterPro" id="IPR022398">
    <property type="entry name" value="Peptidase_S8_His-AS"/>
</dbReference>
<protein>
    <submittedName>
        <fullName evidence="7">Unannotated protein</fullName>
    </submittedName>
</protein>
<dbReference type="InterPro" id="IPR015500">
    <property type="entry name" value="Peptidase_S8_subtilisin-rel"/>
</dbReference>
<dbReference type="SUPFAM" id="SSF52743">
    <property type="entry name" value="Subtilisin-like"/>
    <property type="match status" value="1"/>
</dbReference>
<dbReference type="Pfam" id="PF22148">
    <property type="entry name" value="Fervidolysin_NPro-like"/>
    <property type="match status" value="1"/>
</dbReference>
<dbReference type="GO" id="GO:0006508">
    <property type="term" value="P:proteolysis"/>
    <property type="evidence" value="ECO:0007669"/>
    <property type="project" value="UniProtKB-KW"/>
</dbReference>
<proteinExistence type="inferred from homology"/>
<dbReference type="PANTHER" id="PTHR43399">
    <property type="entry name" value="SUBTILISIN-RELATED"/>
    <property type="match status" value="1"/>
</dbReference>
<organism evidence="7">
    <name type="scientific">freshwater metagenome</name>
    <dbReference type="NCBI Taxonomy" id="449393"/>
    <lineage>
        <taxon>unclassified sequences</taxon>
        <taxon>metagenomes</taxon>
        <taxon>ecological metagenomes</taxon>
    </lineage>
</organism>
<feature type="domain" description="Peptidase S8/S53" evidence="5">
    <location>
        <begin position="176"/>
        <end position="461"/>
    </location>
</feature>
<feature type="domain" description="Fervidolysin-like N-terminal prodomain" evidence="6">
    <location>
        <begin position="52"/>
        <end position="119"/>
    </location>
</feature>
<accession>A0A6J7DH76</accession>
<dbReference type="PROSITE" id="PS00138">
    <property type="entry name" value="SUBTILASE_SER"/>
    <property type="match status" value="1"/>
</dbReference>
<dbReference type="InterPro" id="IPR034204">
    <property type="entry name" value="PfSUB1-like_cat_dom"/>
</dbReference>
<dbReference type="PROSITE" id="PS00137">
    <property type="entry name" value="SUBTILASE_HIS"/>
    <property type="match status" value="1"/>
</dbReference>
<evidence type="ECO:0000259" key="6">
    <source>
        <dbReference type="Pfam" id="PF22148"/>
    </source>
</evidence>
<comment type="similarity">
    <text evidence="1">Belongs to the peptidase S8 family.</text>
</comment>
<dbReference type="Gene3D" id="3.40.50.200">
    <property type="entry name" value="Peptidase S8/S53 domain"/>
    <property type="match status" value="1"/>
</dbReference>
<evidence type="ECO:0000256" key="2">
    <source>
        <dbReference type="ARBA" id="ARBA00022670"/>
    </source>
</evidence>
<dbReference type="InterPro" id="IPR051048">
    <property type="entry name" value="Peptidase_S8/S53_subtilisin"/>
</dbReference>
<keyword evidence="2" id="KW-0645">Protease</keyword>
<evidence type="ECO:0000313" key="7">
    <source>
        <dbReference type="EMBL" id="CAB4870372.1"/>
    </source>
</evidence>
<keyword evidence="3" id="KW-0378">Hydrolase</keyword>
<evidence type="ECO:0000256" key="1">
    <source>
        <dbReference type="ARBA" id="ARBA00011073"/>
    </source>
</evidence>
<dbReference type="AlphaFoldDB" id="A0A6J7DH76"/>
<dbReference type="InterPro" id="IPR054399">
    <property type="entry name" value="Fervidolysin-like_N_prodom"/>
</dbReference>
<dbReference type="EMBL" id="CAFBLM010000029">
    <property type="protein sequence ID" value="CAB4870372.1"/>
    <property type="molecule type" value="Genomic_DNA"/>
</dbReference>
<name>A0A6J7DH76_9ZZZZ</name>
<dbReference type="InterPro" id="IPR023827">
    <property type="entry name" value="Peptidase_S8_Asp-AS"/>
</dbReference>
<dbReference type="InterPro" id="IPR036852">
    <property type="entry name" value="Peptidase_S8/S53_dom_sf"/>
</dbReference>
<dbReference type="InterPro" id="IPR023828">
    <property type="entry name" value="Peptidase_S8_Ser-AS"/>
</dbReference>
<dbReference type="Pfam" id="PF00082">
    <property type="entry name" value="Peptidase_S8"/>
    <property type="match status" value="1"/>
</dbReference>
<dbReference type="InterPro" id="IPR000209">
    <property type="entry name" value="Peptidase_S8/S53_dom"/>
</dbReference>
<reference evidence="7" key="1">
    <citation type="submission" date="2020-05" db="EMBL/GenBank/DDBJ databases">
        <authorList>
            <person name="Chiriac C."/>
            <person name="Salcher M."/>
            <person name="Ghai R."/>
            <person name="Kavagutti S V."/>
        </authorList>
    </citation>
    <scope>NUCLEOTIDE SEQUENCE</scope>
</reference>
<dbReference type="PROSITE" id="PS00136">
    <property type="entry name" value="SUBTILASE_ASP"/>
    <property type="match status" value="1"/>
</dbReference>
<dbReference type="PROSITE" id="PS51892">
    <property type="entry name" value="SUBTILASE"/>
    <property type="match status" value="1"/>
</dbReference>
<sequence length="679" mass="69984">MRSRSALGLVAVLSAVAMTAGLTGAPAIAASKKAPGAVRITSSAHLKRPATVPGQVIVRYKAGVSTGSRAVVRQRSGGALIEKLSLARTETIKVASGQTVAQTVAQLQSNPQVDLAQPNFRYYPTSTPEPYEGYEWGLNNTGQVPEPNYCATCFGTFDVDINGPQAWALPSGTGSSSVVVGVIDTGIDIYHPDLASAIWTNPGEIPGNGIDDDGNGFVDDVNGWNFYNGTNTVYDGITCASGSASAGENEDLHGTHVAGTIAAQRNGLGVVGVAAGVKILPLKALGCDGGSTTDVISALEYAQSMGVKIVNMSLGGTGYDQVFKDAIDASGVLVVAAAGNGGSNGVGDNNDLVGSETPEYPASYTSPNIISVASINNVGALSSFSNYGATSVDVGAPGESIISTIPPVSCSSGSGTCYYAWLDGTSMATPHVTGTAALVLSTDISQSASAIKARIMNNTRSLSSLSGKTVTGGLVDAQAAVANVPAVKQPTTLSITRTASTITTGQVVKISTQLLANGSPAAGRTLVLQRYTNGWRNICWPTTNSLGQASCYLYPSTSSDYMWVFSGDPGLQPAWSSHPIVYVRPSIASKLSASTVRRGSSVTFSGSISPSKKGALLRLQRKSGSSWVTMTKTAITSRNTYSFTFKASASGTYSYRAYFYGDSYNAAQASSTRSLKVNP</sequence>
<dbReference type="PRINTS" id="PR00723">
    <property type="entry name" value="SUBTILISIN"/>
</dbReference>
<evidence type="ECO:0000259" key="5">
    <source>
        <dbReference type="Pfam" id="PF00082"/>
    </source>
</evidence>
<gene>
    <name evidence="7" type="ORF">UFOPK3401_00770</name>
</gene>
<evidence type="ECO:0000256" key="3">
    <source>
        <dbReference type="ARBA" id="ARBA00022801"/>
    </source>
</evidence>
<keyword evidence="4" id="KW-0720">Serine protease</keyword>
<dbReference type="PANTHER" id="PTHR43399:SF4">
    <property type="entry name" value="CELL WALL-ASSOCIATED PROTEASE"/>
    <property type="match status" value="1"/>
</dbReference>